<feature type="compositionally biased region" description="Basic and acidic residues" evidence="1">
    <location>
        <begin position="103"/>
        <end position="119"/>
    </location>
</feature>
<feature type="compositionally biased region" description="Low complexity" evidence="1">
    <location>
        <begin position="164"/>
        <end position="174"/>
    </location>
</feature>
<feature type="region of interest" description="Disordered" evidence="1">
    <location>
        <begin position="103"/>
        <end position="258"/>
    </location>
</feature>
<proteinExistence type="predicted"/>
<gene>
    <name evidence="2" type="ORF">GCM10022222_75110</name>
</gene>
<comment type="caution">
    <text evidence="2">The sequence shown here is derived from an EMBL/GenBank/DDBJ whole genome shotgun (WGS) entry which is preliminary data.</text>
</comment>
<sequence length="258" mass="28438">MSGPMSEDAWKTPEIREAESTLDRTISKSRQLLKDLEKIKLPPVKKPDTPERIAALKAAASRPDAPPELRLIKRKVDAGELSWEDVAAGRAFADPEVRELASGRLGEAKEMYDELRDGVPPEELLEARTGSPSGGSLLDDRGRSGYAPQQEAPKGYSSEDPLRSSSQPDHPSSSEQHHPEQPPATPGPPPSRHRAPEQDPDDEFASPLTERRNRDDDFDNPIADRDTPPSRPAPPPSRRKRDDPPDSDDDYFGGSYLS</sequence>
<evidence type="ECO:0000313" key="3">
    <source>
        <dbReference type="Proteomes" id="UP001500689"/>
    </source>
</evidence>
<evidence type="ECO:0000313" key="2">
    <source>
        <dbReference type="EMBL" id="GAA3579275.1"/>
    </source>
</evidence>
<reference evidence="3" key="1">
    <citation type="journal article" date="2019" name="Int. J. Syst. Evol. Microbiol.">
        <title>The Global Catalogue of Microorganisms (GCM) 10K type strain sequencing project: providing services to taxonomists for standard genome sequencing and annotation.</title>
        <authorList>
            <consortium name="The Broad Institute Genomics Platform"/>
            <consortium name="The Broad Institute Genome Sequencing Center for Infectious Disease"/>
            <person name="Wu L."/>
            <person name="Ma J."/>
        </authorList>
    </citation>
    <scope>NUCLEOTIDE SEQUENCE [LARGE SCALE GENOMIC DNA]</scope>
    <source>
        <strain evidence="3">JCM 16898</strain>
    </source>
</reference>
<dbReference type="EMBL" id="BAAAZN010000023">
    <property type="protein sequence ID" value="GAA3579275.1"/>
    <property type="molecule type" value="Genomic_DNA"/>
</dbReference>
<organism evidence="2 3">
    <name type="scientific">Amycolatopsis ultiminotia</name>
    <dbReference type="NCBI Taxonomy" id="543629"/>
    <lineage>
        <taxon>Bacteria</taxon>
        <taxon>Bacillati</taxon>
        <taxon>Actinomycetota</taxon>
        <taxon>Actinomycetes</taxon>
        <taxon>Pseudonocardiales</taxon>
        <taxon>Pseudonocardiaceae</taxon>
        <taxon>Amycolatopsis</taxon>
    </lineage>
</organism>
<protein>
    <submittedName>
        <fullName evidence="2">Uncharacterized protein</fullName>
    </submittedName>
</protein>
<accession>A0ABP6YAA7</accession>
<dbReference type="Proteomes" id="UP001500689">
    <property type="component" value="Unassembled WGS sequence"/>
</dbReference>
<keyword evidence="3" id="KW-1185">Reference proteome</keyword>
<evidence type="ECO:0000256" key="1">
    <source>
        <dbReference type="SAM" id="MobiDB-lite"/>
    </source>
</evidence>
<feature type="compositionally biased region" description="Pro residues" evidence="1">
    <location>
        <begin position="181"/>
        <end position="190"/>
    </location>
</feature>
<name>A0ABP6YAA7_9PSEU</name>